<comment type="similarity">
    <text evidence="2">Belongs to the bacterial solute-binding protein 8 family.</text>
</comment>
<dbReference type="AlphaFoldDB" id="A0A255EKZ2"/>
<evidence type="ECO:0000256" key="1">
    <source>
        <dbReference type="ARBA" id="ARBA00004196"/>
    </source>
</evidence>
<keyword evidence="4 6" id="KW-0732">Signal</keyword>
<feature type="chain" id="PRO_5038346371" evidence="6">
    <location>
        <begin position="18"/>
        <end position="324"/>
    </location>
</feature>
<evidence type="ECO:0000256" key="5">
    <source>
        <dbReference type="SAM" id="MobiDB-lite"/>
    </source>
</evidence>
<dbReference type="Proteomes" id="UP000216300">
    <property type="component" value="Unassembled WGS sequence"/>
</dbReference>
<dbReference type="InterPro" id="IPR002491">
    <property type="entry name" value="ABC_transptr_periplasmic_BD"/>
</dbReference>
<name>A0A255EKZ2_9ACTN</name>
<keyword evidence="3" id="KW-0813">Transport</keyword>
<dbReference type="Gene3D" id="3.40.50.1980">
    <property type="entry name" value="Nitrogenase molybdenum iron protein domain"/>
    <property type="match status" value="2"/>
</dbReference>
<keyword evidence="9" id="KW-1185">Reference proteome</keyword>
<proteinExistence type="inferred from homology"/>
<organism evidence="8 9">
    <name type="scientific">Parenemella sanctibonifatiensis</name>
    <dbReference type="NCBI Taxonomy" id="2016505"/>
    <lineage>
        <taxon>Bacteria</taxon>
        <taxon>Bacillati</taxon>
        <taxon>Actinomycetota</taxon>
        <taxon>Actinomycetes</taxon>
        <taxon>Propionibacteriales</taxon>
        <taxon>Propionibacteriaceae</taxon>
        <taxon>Parenemella</taxon>
    </lineage>
</organism>
<gene>
    <name evidence="8" type="ORF">CGZ91_01435</name>
</gene>
<dbReference type="PROSITE" id="PS50983">
    <property type="entry name" value="FE_B12_PBP"/>
    <property type="match status" value="1"/>
</dbReference>
<sequence length="324" mass="34116">MNRRHLLAALAALPLVAACTSQTTEPATGPAGGPQPTEPFSYRPTGYEGLEISLDGPALRVVCDIYSAAALLPYGIQPVGVWGYGHDGAGKGDLDMDAQNVLGLDGEFSLEKLQAARPDLVIGVGNTDGSGWTWWDEKVTTEASKVAPFLPVKMSGNTPDQMIAEYAAIAEALGVDVANSPASQEQSDYDAALQRLTEVAAARPDISVLAINATADEVYTSDKLGVIRMLDAAGLNLVAPPTPAESAWATNSWEVIGDYPSDVVLLAATSPDAVKEVPLYQRLPAVAAGQVGDWDDKRAYTSKLYAAWLTELADLLESADDIVS</sequence>
<feature type="compositionally biased region" description="Low complexity" evidence="5">
    <location>
        <begin position="23"/>
        <end position="39"/>
    </location>
</feature>
<dbReference type="SUPFAM" id="SSF53807">
    <property type="entry name" value="Helical backbone' metal receptor"/>
    <property type="match status" value="1"/>
</dbReference>
<dbReference type="EMBL" id="NMVJ01000001">
    <property type="protein sequence ID" value="OYN92199.1"/>
    <property type="molecule type" value="Genomic_DNA"/>
</dbReference>
<dbReference type="PANTHER" id="PTHR30532:SF24">
    <property type="entry name" value="FERRIC ENTEROBACTIN-BINDING PERIPLASMIC PROTEIN FEPB"/>
    <property type="match status" value="1"/>
</dbReference>
<dbReference type="RefSeq" id="WP_094452191.1">
    <property type="nucleotide sequence ID" value="NZ_NMVJ01000001.1"/>
</dbReference>
<dbReference type="PANTHER" id="PTHR30532">
    <property type="entry name" value="IRON III DICITRATE-BINDING PERIPLASMIC PROTEIN"/>
    <property type="match status" value="1"/>
</dbReference>
<reference evidence="8 9" key="1">
    <citation type="submission" date="2017-07" db="EMBL/GenBank/DDBJ databases">
        <title>Draft whole genome sequences of clinical Proprionibacteriaceae strains.</title>
        <authorList>
            <person name="Bernier A.-M."/>
            <person name="Bernard K."/>
            <person name="Domingo M.-C."/>
        </authorList>
    </citation>
    <scope>NUCLEOTIDE SEQUENCE [LARGE SCALE GENOMIC DNA]</scope>
    <source>
        <strain evidence="8 9">NML 150081</strain>
    </source>
</reference>
<dbReference type="OrthoDB" id="7941913at2"/>
<feature type="domain" description="Fe/B12 periplasmic-binding" evidence="7">
    <location>
        <begin position="59"/>
        <end position="324"/>
    </location>
</feature>
<accession>A0A255EKZ2</accession>
<dbReference type="InterPro" id="IPR051313">
    <property type="entry name" value="Bact_iron-sidero_bind"/>
</dbReference>
<protein>
    <submittedName>
        <fullName evidence="8">ABC transporter substrate-binding protein</fullName>
    </submittedName>
</protein>
<dbReference type="PROSITE" id="PS51257">
    <property type="entry name" value="PROKAR_LIPOPROTEIN"/>
    <property type="match status" value="1"/>
</dbReference>
<evidence type="ECO:0000256" key="4">
    <source>
        <dbReference type="ARBA" id="ARBA00022729"/>
    </source>
</evidence>
<comment type="subcellular location">
    <subcellularLocation>
        <location evidence="1">Cell envelope</location>
    </subcellularLocation>
</comment>
<feature type="signal peptide" evidence="6">
    <location>
        <begin position="1"/>
        <end position="17"/>
    </location>
</feature>
<evidence type="ECO:0000256" key="6">
    <source>
        <dbReference type="SAM" id="SignalP"/>
    </source>
</evidence>
<feature type="region of interest" description="Disordered" evidence="5">
    <location>
        <begin position="23"/>
        <end position="44"/>
    </location>
</feature>
<evidence type="ECO:0000313" key="9">
    <source>
        <dbReference type="Proteomes" id="UP000216300"/>
    </source>
</evidence>
<evidence type="ECO:0000313" key="8">
    <source>
        <dbReference type="EMBL" id="OYN92199.1"/>
    </source>
</evidence>
<evidence type="ECO:0000256" key="3">
    <source>
        <dbReference type="ARBA" id="ARBA00022448"/>
    </source>
</evidence>
<evidence type="ECO:0000256" key="2">
    <source>
        <dbReference type="ARBA" id="ARBA00008814"/>
    </source>
</evidence>
<dbReference type="GO" id="GO:1901678">
    <property type="term" value="P:iron coordination entity transport"/>
    <property type="evidence" value="ECO:0007669"/>
    <property type="project" value="UniProtKB-ARBA"/>
</dbReference>
<dbReference type="GO" id="GO:0030288">
    <property type="term" value="C:outer membrane-bounded periplasmic space"/>
    <property type="evidence" value="ECO:0007669"/>
    <property type="project" value="TreeGrafter"/>
</dbReference>
<evidence type="ECO:0000259" key="7">
    <source>
        <dbReference type="PROSITE" id="PS50983"/>
    </source>
</evidence>
<comment type="caution">
    <text evidence="8">The sequence shown here is derived from an EMBL/GenBank/DDBJ whole genome shotgun (WGS) entry which is preliminary data.</text>
</comment>
<dbReference type="Pfam" id="PF01497">
    <property type="entry name" value="Peripla_BP_2"/>
    <property type="match status" value="1"/>
</dbReference>